<accession>A0A385Z090</accession>
<organism evidence="3 4">
    <name type="scientific">Pseudomonas cavernae</name>
    <dbReference type="NCBI Taxonomy" id="2320867"/>
    <lineage>
        <taxon>Bacteria</taxon>
        <taxon>Pseudomonadati</taxon>
        <taxon>Pseudomonadota</taxon>
        <taxon>Gammaproteobacteria</taxon>
        <taxon>Pseudomonadales</taxon>
        <taxon>Pseudomonadaceae</taxon>
        <taxon>Pseudomonas</taxon>
    </lineage>
</organism>
<reference evidence="4" key="1">
    <citation type="submission" date="2018-09" db="EMBL/GenBank/DDBJ databases">
        <authorList>
            <person name="Zhu H."/>
        </authorList>
    </citation>
    <scope>NUCLEOTIDE SEQUENCE [LARGE SCALE GENOMIC DNA]</scope>
    <source>
        <strain evidence="4">K2W31S-8</strain>
    </source>
</reference>
<dbReference type="InterPro" id="IPR054324">
    <property type="entry name" value="McpB_HAMP_1st"/>
</dbReference>
<gene>
    <name evidence="3" type="ORF">D3880_09400</name>
</gene>
<evidence type="ECO:0000313" key="3">
    <source>
        <dbReference type="EMBL" id="AYC32585.1"/>
    </source>
</evidence>
<dbReference type="EMBL" id="CP032419">
    <property type="protein sequence ID" value="AYC32585.1"/>
    <property type="molecule type" value="Genomic_DNA"/>
</dbReference>
<feature type="domain" description="McpB second HAMP" evidence="1">
    <location>
        <begin position="62"/>
        <end position="88"/>
    </location>
</feature>
<dbReference type="Proteomes" id="UP000265560">
    <property type="component" value="Chromosome"/>
</dbReference>
<evidence type="ECO:0000313" key="4">
    <source>
        <dbReference type="Proteomes" id="UP000265560"/>
    </source>
</evidence>
<keyword evidence="4" id="KW-1185">Reference proteome</keyword>
<protein>
    <submittedName>
        <fullName evidence="3">Uncharacterized protein</fullName>
    </submittedName>
</protein>
<sequence>MGLFNSNAQAQLLAKQVAGIIQSLAEGHLDQPIVNSNPTYSSVYDALANLQQSLRRQRADVAQSEQLEQALVQMTAKHDEGWIDEIIAPA</sequence>
<dbReference type="Pfam" id="PF21927">
    <property type="entry name" value="McpB_HAMP_2"/>
    <property type="match status" value="1"/>
</dbReference>
<dbReference type="AlphaFoldDB" id="A0A385Z090"/>
<proteinExistence type="predicted"/>
<name>A0A385Z090_9PSED</name>
<evidence type="ECO:0000259" key="1">
    <source>
        <dbReference type="Pfam" id="PF21927"/>
    </source>
</evidence>
<feature type="domain" description="McpB first HAMP" evidence="2">
    <location>
        <begin position="2"/>
        <end position="57"/>
    </location>
</feature>
<dbReference type="Pfam" id="PF22097">
    <property type="entry name" value="McpB_HAMP_1st"/>
    <property type="match status" value="1"/>
</dbReference>
<dbReference type="Gene3D" id="1.20.120.1530">
    <property type="match status" value="1"/>
</dbReference>
<dbReference type="KEGG" id="pcav:D3880_09400"/>
<dbReference type="InterPro" id="IPR054421">
    <property type="entry name" value="McpB_HAMP_2nd"/>
</dbReference>
<evidence type="ECO:0000259" key="2">
    <source>
        <dbReference type="Pfam" id="PF22097"/>
    </source>
</evidence>